<dbReference type="InterPro" id="IPR053139">
    <property type="entry name" value="Surface_bspA-like"/>
</dbReference>
<evidence type="ECO:0000313" key="2">
    <source>
        <dbReference type="EMBL" id="HIU48761.1"/>
    </source>
</evidence>
<feature type="chain" id="PRO_5038461675" evidence="1">
    <location>
        <begin position="32"/>
        <end position="388"/>
    </location>
</feature>
<keyword evidence="1" id="KW-0732">Signal</keyword>
<evidence type="ECO:0000256" key="1">
    <source>
        <dbReference type="SAM" id="SignalP"/>
    </source>
</evidence>
<reference evidence="2" key="2">
    <citation type="journal article" date="2021" name="PeerJ">
        <title>Extensive microbial diversity within the chicken gut microbiome revealed by metagenomics and culture.</title>
        <authorList>
            <person name="Gilroy R."/>
            <person name="Ravi A."/>
            <person name="Getino M."/>
            <person name="Pursley I."/>
            <person name="Horton D.L."/>
            <person name="Alikhan N.F."/>
            <person name="Baker D."/>
            <person name="Gharbi K."/>
            <person name="Hall N."/>
            <person name="Watson M."/>
            <person name="Adriaenssens E.M."/>
            <person name="Foster-Nyarko E."/>
            <person name="Jarju S."/>
            <person name="Secka A."/>
            <person name="Antonio M."/>
            <person name="Oren A."/>
            <person name="Chaudhuri R.R."/>
            <person name="La Ragione R."/>
            <person name="Hildebrand F."/>
            <person name="Pallen M.J."/>
        </authorList>
    </citation>
    <scope>NUCLEOTIDE SEQUENCE</scope>
    <source>
        <strain evidence="2">ChiSjej4B22-9803</strain>
    </source>
</reference>
<evidence type="ECO:0000313" key="3">
    <source>
        <dbReference type="Proteomes" id="UP000824111"/>
    </source>
</evidence>
<dbReference type="InterPro" id="IPR026906">
    <property type="entry name" value="LRR_5"/>
</dbReference>
<protein>
    <submittedName>
        <fullName evidence="2">Leucine-rich repeat domain-containing protein</fullName>
    </submittedName>
</protein>
<dbReference type="PANTHER" id="PTHR45661">
    <property type="entry name" value="SURFACE ANTIGEN"/>
    <property type="match status" value="1"/>
</dbReference>
<comment type="caution">
    <text evidence="2">The sequence shown here is derived from an EMBL/GenBank/DDBJ whole genome shotgun (WGS) entry which is preliminary data.</text>
</comment>
<dbReference type="Proteomes" id="UP000824111">
    <property type="component" value="Unassembled WGS sequence"/>
</dbReference>
<dbReference type="InterPro" id="IPR032675">
    <property type="entry name" value="LRR_dom_sf"/>
</dbReference>
<dbReference type="Gene3D" id="3.80.10.10">
    <property type="entry name" value="Ribonuclease Inhibitor"/>
    <property type="match status" value="2"/>
</dbReference>
<proteinExistence type="predicted"/>
<organism evidence="2 3">
    <name type="scientific">Candidatus Avimonoglobus intestinipullorum</name>
    <dbReference type="NCBI Taxonomy" id="2840699"/>
    <lineage>
        <taxon>Bacteria</taxon>
        <taxon>Bacillati</taxon>
        <taxon>Bacillota</taxon>
        <taxon>Clostridia</taxon>
        <taxon>Eubacteriales</taxon>
        <taxon>Candidatus Avimonoglobus</taxon>
    </lineage>
</organism>
<gene>
    <name evidence="2" type="ORF">IAB04_05310</name>
</gene>
<feature type="signal peptide" evidence="1">
    <location>
        <begin position="1"/>
        <end position="31"/>
    </location>
</feature>
<dbReference type="EMBL" id="DVND01000139">
    <property type="protein sequence ID" value="HIU48761.1"/>
    <property type="molecule type" value="Genomic_DNA"/>
</dbReference>
<dbReference type="SUPFAM" id="SSF52058">
    <property type="entry name" value="L domain-like"/>
    <property type="match status" value="1"/>
</dbReference>
<dbReference type="AlphaFoldDB" id="A0A9D1LVL0"/>
<dbReference type="PANTHER" id="PTHR45661:SF3">
    <property type="entry name" value="IG-LIKE DOMAIN-CONTAINING PROTEIN"/>
    <property type="match status" value="1"/>
</dbReference>
<sequence>MKKICRLFCGWMTAFCILTGFAANFPLPAYAARSGSCGENLTWILDDEGTLIISGTGPMDNYESSYLGDYEDISVDEFMKWREQGKDLYISSAPWCYPGRYLISSVIIEEGVTSIGDMAFSDCVFLTNITIPDSVTSIGKMAFSGCTALTSITIPDAVETIGIETFSHCESLARVSLPANLKNIEGNAFIYCKALESIVIPDGTTSIGESAFGGCGKLMDIKIPDSVKAIGSGAFHACSSLTSVIIPDGVTDIGESLFDSCTSLKIATLPDGLETIAPYMFVNCESLTFVTIPDTVTSIEKAAFYGCFNLTDVYYYGTEKEWNKISIKSPNYGLSIAAIHYDTPKKVVKSEENSGSNPIMPSIGSSTFSGAEEYDWLKWILAAILSRF</sequence>
<reference evidence="2" key="1">
    <citation type="submission" date="2020-10" db="EMBL/GenBank/DDBJ databases">
        <authorList>
            <person name="Gilroy R."/>
        </authorList>
    </citation>
    <scope>NUCLEOTIDE SEQUENCE</scope>
    <source>
        <strain evidence="2">ChiSjej4B22-9803</strain>
    </source>
</reference>
<name>A0A9D1LVL0_9FIRM</name>
<accession>A0A9D1LVL0</accession>
<dbReference type="Pfam" id="PF13306">
    <property type="entry name" value="LRR_5"/>
    <property type="match status" value="1"/>
</dbReference>